<sequence>MFSEDRSVISFMGLITTKSLASGIFAINLRIQNFCSLQTSKSEFYQQHNQQLYNEILFEPMVKVLRLHDLKDEYKIGLAVTIFVFYMTLALGHYILPDNSNSLLLDTTSLTKLKGQLKALPVHFNNFLIMTSTNITMSIIPNSAHGGCIYNSSSSSKLGVELFSFNSRNILPNK</sequence>
<feature type="transmembrane region" description="Helical" evidence="1">
    <location>
        <begin position="76"/>
        <end position="96"/>
    </location>
</feature>
<proteinExistence type="predicted"/>
<protein>
    <submittedName>
        <fullName evidence="2">Uncharacterized protein</fullName>
    </submittedName>
</protein>
<organism evidence="2 3">
    <name type="scientific">Glossina brevipalpis</name>
    <dbReference type="NCBI Taxonomy" id="37001"/>
    <lineage>
        <taxon>Eukaryota</taxon>
        <taxon>Metazoa</taxon>
        <taxon>Ecdysozoa</taxon>
        <taxon>Arthropoda</taxon>
        <taxon>Hexapoda</taxon>
        <taxon>Insecta</taxon>
        <taxon>Pterygota</taxon>
        <taxon>Neoptera</taxon>
        <taxon>Endopterygota</taxon>
        <taxon>Diptera</taxon>
        <taxon>Brachycera</taxon>
        <taxon>Muscomorpha</taxon>
        <taxon>Hippoboscoidea</taxon>
        <taxon>Glossinidae</taxon>
        <taxon>Glossina</taxon>
    </lineage>
</organism>
<evidence type="ECO:0000256" key="1">
    <source>
        <dbReference type="SAM" id="Phobius"/>
    </source>
</evidence>
<dbReference type="Proteomes" id="UP000091820">
    <property type="component" value="Unassembled WGS sequence"/>
</dbReference>
<dbReference type="EnsemblMetazoa" id="GBRI035643-RA">
    <property type="protein sequence ID" value="GBRI035643-PA"/>
    <property type="gene ID" value="GBRI035643"/>
</dbReference>
<name>A0A1A9WX60_9MUSC</name>
<keyword evidence="1" id="KW-1133">Transmembrane helix</keyword>
<accession>A0A1A9WX60</accession>
<keyword evidence="1" id="KW-0812">Transmembrane</keyword>
<dbReference type="AlphaFoldDB" id="A0A1A9WX60"/>
<dbReference type="VEuPathDB" id="VectorBase:GBRI035643"/>
<keyword evidence="3" id="KW-1185">Reference proteome</keyword>
<evidence type="ECO:0000313" key="3">
    <source>
        <dbReference type="Proteomes" id="UP000091820"/>
    </source>
</evidence>
<reference evidence="2" key="2">
    <citation type="submission" date="2020-05" db="UniProtKB">
        <authorList>
            <consortium name="EnsemblMetazoa"/>
        </authorList>
    </citation>
    <scope>IDENTIFICATION</scope>
    <source>
        <strain evidence="2">IAEA</strain>
    </source>
</reference>
<keyword evidence="1" id="KW-0472">Membrane</keyword>
<evidence type="ECO:0000313" key="2">
    <source>
        <dbReference type="EnsemblMetazoa" id="GBRI035643-PA"/>
    </source>
</evidence>
<reference evidence="3" key="1">
    <citation type="submission" date="2014-03" db="EMBL/GenBank/DDBJ databases">
        <authorList>
            <person name="Aksoy S."/>
            <person name="Warren W."/>
            <person name="Wilson R.K."/>
        </authorList>
    </citation>
    <scope>NUCLEOTIDE SEQUENCE [LARGE SCALE GENOMIC DNA]</scope>
    <source>
        <strain evidence="3">IAEA</strain>
    </source>
</reference>